<evidence type="ECO:0000313" key="1">
    <source>
        <dbReference type="EMBL" id="TFY88129.1"/>
    </source>
</evidence>
<organism evidence="1 2">
    <name type="scientific">Pseudomonas kairouanensis</name>
    <dbReference type="NCBI Taxonomy" id="2293832"/>
    <lineage>
        <taxon>Bacteria</taxon>
        <taxon>Pseudomonadati</taxon>
        <taxon>Pseudomonadota</taxon>
        <taxon>Gammaproteobacteria</taxon>
        <taxon>Pseudomonadales</taxon>
        <taxon>Pseudomonadaceae</taxon>
        <taxon>Pseudomonas</taxon>
    </lineage>
</organism>
<reference evidence="1 2" key="1">
    <citation type="journal article" date="2019" name="Syst. Appl. Microbiol.">
        <title>New species of pathogenic Pseudomonas isolated from citrus in Tunisia: Proposal of Pseudomonas kairouanensis sp. nov. and Pseudomonas nabeulensis sp. nov.</title>
        <authorList>
            <person name="Oueslati M."/>
            <person name="Mulet M."/>
            <person name="Gomila M."/>
            <person name="Berge O."/>
            <person name="Hajlaoui M.R."/>
            <person name="Lalucat J."/>
            <person name="Sadfi-Zouaoui N."/>
            <person name="Garcia-Valdes E."/>
        </authorList>
    </citation>
    <scope>NUCLEOTIDE SEQUENCE [LARGE SCALE GENOMIC DNA]</scope>
    <source>
        <strain evidence="1 2">KC12</strain>
    </source>
</reference>
<evidence type="ECO:0000313" key="2">
    <source>
        <dbReference type="Proteomes" id="UP000297391"/>
    </source>
</evidence>
<dbReference type="Gene3D" id="3.40.190.10">
    <property type="entry name" value="Periplasmic binding protein-like II"/>
    <property type="match status" value="1"/>
</dbReference>
<accession>A0A4Z0APP4</accession>
<proteinExistence type="predicted"/>
<gene>
    <name evidence="1" type="ORF">DYL59_16340</name>
</gene>
<keyword evidence="2" id="KW-1185">Reference proteome</keyword>
<dbReference type="OrthoDB" id="5723059at2"/>
<sequence>MRGAVATAEYLFLPHHSAIRSLALQGRQYKVIYNSSSLAGQLAAVESGLAVAVLTRCSVPDHLEILGAEHGLGPLEPMEVAVYRSHASLGSKPVDSLYSLLFKTLRISAT</sequence>
<dbReference type="Proteomes" id="UP000297391">
    <property type="component" value="Unassembled WGS sequence"/>
</dbReference>
<name>A0A4Z0APP4_9PSED</name>
<dbReference type="SUPFAM" id="SSF53850">
    <property type="entry name" value="Periplasmic binding protein-like II"/>
    <property type="match status" value="1"/>
</dbReference>
<comment type="caution">
    <text evidence="1">The sequence shown here is derived from an EMBL/GenBank/DDBJ whole genome shotgun (WGS) entry which is preliminary data.</text>
</comment>
<dbReference type="EMBL" id="QUZU01000019">
    <property type="protein sequence ID" value="TFY88129.1"/>
    <property type="molecule type" value="Genomic_DNA"/>
</dbReference>
<protein>
    <submittedName>
        <fullName evidence="1">Transcription regulator protein</fullName>
    </submittedName>
</protein>
<dbReference type="AlphaFoldDB" id="A0A4Z0APP4"/>